<sequence>MVKVGRSGLSQDRPKMRAFRVLDLDGELGMRTCIQSFNNRGTWHRNSETCSV</sequence>
<dbReference type="Proteomes" id="UP000199518">
    <property type="component" value="Unassembled WGS sequence"/>
</dbReference>
<dbReference type="STRING" id="1576369.SAMN05421753_12043"/>
<name>A0A1I3R982_9PLAN</name>
<evidence type="ECO:0000313" key="2">
    <source>
        <dbReference type="Proteomes" id="UP000199518"/>
    </source>
</evidence>
<evidence type="ECO:0000313" key="1">
    <source>
        <dbReference type="EMBL" id="SFJ42610.1"/>
    </source>
</evidence>
<accession>A0A1I3R982</accession>
<organism evidence="1 2">
    <name type="scientific">Planctomicrobium piriforme</name>
    <dbReference type="NCBI Taxonomy" id="1576369"/>
    <lineage>
        <taxon>Bacteria</taxon>
        <taxon>Pseudomonadati</taxon>
        <taxon>Planctomycetota</taxon>
        <taxon>Planctomycetia</taxon>
        <taxon>Planctomycetales</taxon>
        <taxon>Planctomycetaceae</taxon>
        <taxon>Planctomicrobium</taxon>
    </lineage>
</organism>
<reference evidence="2" key="1">
    <citation type="submission" date="2016-10" db="EMBL/GenBank/DDBJ databases">
        <authorList>
            <person name="Varghese N."/>
            <person name="Submissions S."/>
        </authorList>
    </citation>
    <scope>NUCLEOTIDE SEQUENCE [LARGE SCALE GENOMIC DNA]</scope>
    <source>
        <strain evidence="2">DSM 26348</strain>
    </source>
</reference>
<dbReference type="EMBL" id="FOQD01000020">
    <property type="protein sequence ID" value="SFJ42610.1"/>
    <property type="molecule type" value="Genomic_DNA"/>
</dbReference>
<proteinExistence type="predicted"/>
<gene>
    <name evidence="1" type="ORF">SAMN05421753_12043</name>
</gene>
<dbReference type="AlphaFoldDB" id="A0A1I3R982"/>
<keyword evidence="2" id="KW-1185">Reference proteome</keyword>
<protein>
    <submittedName>
        <fullName evidence="1">Uncharacterized protein</fullName>
    </submittedName>
</protein>